<name>F0X184_9STRA</name>
<dbReference type="AlphaFoldDB" id="F0X184"/>
<gene>
    <name evidence="1" type="primary">AlNc14C571G12178</name>
    <name evidence="1" type="ORF">ALNC14_136860</name>
</gene>
<sequence>MITYTRNTLSKRNPEGSLSFPSYCEDILCSKNLRFLGAYEERIALASAFTKCRIRSNVPKVDTECFGCMSLNGFCCCTCFQYLLQEQKIAGTYVV</sequence>
<dbReference type="EMBL" id="FR824596">
    <property type="protein sequence ID" value="CCA27542.1"/>
    <property type="molecule type" value="Genomic_DNA"/>
</dbReference>
<evidence type="ECO:0000313" key="1">
    <source>
        <dbReference type="EMBL" id="CCA27542.1"/>
    </source>
</evidence>
<reference evidence="1" key="2">
    <citation type="submission" date="2011-02" db="EMBL/GenBank/DDBJ databases">
        <authorList>
            <person name="MacLean D."/>
        </authorList>
    </citation>
    <scope>NUCLEOTIDE SEQUENCE</scope>
</reference>
<reference evidence="1" key="1">
    <citation type="journal article" date="2011" name="PLoS Biol.">
        <title>Gene gain and loss during evolution of obligate parasitism in the white rust pathogen of Arabidopsis thaliana.</title>
        <authorList>
            <person name="Kemen E."/>
            <person name="Gardiner A."/>
            <person name="Schultz-Larsen T."/>
            <person name="Kemen A.C."/>
            <person name="Balmuth A.L."/>
            <person name="Robert-Seilaniantz A."/>
            <person name="Bailey K."/>
            <person name="Holub E."/>
            <person name="Studholme D.J."/>
            <person name="Maclean D."/>
            <person name="Jones J.D."/>
        </authorList>
    </citation>
    <scope>NUCLEOTIDE SEQUENCE</scope>
</reference>
<organism evidence="1">
    <name type="scientific">Albugo laibachii Nc14</name>
    <dbReference type="NCBI Taxonomy" id="890382"/>
    <lineage>
        <taxon>Eukaryota</taxon>
        <taxon>Sar</taxon>
        <taxon>Stramenopiles</taxon>
        <taxon>Oomycota</taxon>
        <taxon>Peronosporomycetes</taxon>
        <taxon>Albuginales</taxon>
        <taxon>Albuginaceae</taxon>
        <taxon>Albugo</taxon>
    </lineage>
</organism>
<dbReference type="HOGENOM" id="CLU_2377148_0_0_1"/>
<protein>
    <submittedName>
        <fullName evidence="1">AlNc14C571G12178 protein</fullName>
    </submittedName>
</protein>
<accession>F0X184</accession>
<proteinExistence type="predicted"/>